<dbReference type="GeneTree" id="ENSGT00940000164697"/>
<reference evidence="2" key="2">
    <citation type="submission" date="2025-08" db="UniProtKB">
        <authorList>
            <consortium name="Ensembl"/>
        </authorList>
    </citation>
    <scope>IDENTIFICATION</scope>
</reference>
<dbReference type="STRING" id="62062.ENSHHUP00000053392"/>
<dbReference type="Proteomes" id="UP000314982">
    <property type="component" value="Unassembled WGS sequence"/>
</dbReference>
<dbReference type="AlphaFoldDB" id="A0A4W5NQU4"/>
<protein>
    <submittedName>
        <fullName evidence="2">Uncharacterized protein</fullName>
    </submittedName>
</protein>
<feature type="coiled-coil region" evidence="1">
    <location>
        <begin position="18"/>
        <end position="110"/>
    </location>
</feature>
<keyword evidence="3" id="KW-1185">Reference proteome</keyword>
<evidence type="ECO:0000313" key="2">
    <source>
        <dbReference type="Ensembl" id="ENSHHUP00000053392.1"/>
    </source>
</evidence>
<reference evidence="3" key="1">
    <citation type="submission" date="2018-06" db="EMBL/GenBank/DDBJ databases">
        <title>Genome assembly of Danube salmon.</title>
        <authorList>
            <person name="Macqueen D.J."/>
            <person name="Gundappa M.K."/>
        </authorList>
    </citation>
    <scope>NUCLEOTIDE SEQUENCE [LARGE SCALE GENOMIC DNA]</scope>
</reference>
<evidence type="ECO:0000256" key="1">
    <source>
        <dbReference type="SAM" id="Coils"/>
    </source>
</evidence>
<organism evidence="2 3">
    <name type="scientific">Hucho hucho</name>
    <name type="common">huchen</name>
    <dbReference type="NCBI Taxonomy" id="62062"/>
    <lineage>
        <taxon>Eukaryota</taxon>
        <taxon>Metazoa</taxon>
        <taxon>Chordata</taxon>
        <taxon>Craniata</taxon>
        <taxon>Vertebrata</taxon>
        <taxon>Euteleostomi</taxon>
        <taxon>Actinopterygii</taxon>
        <taxon>Neopterygii</taxon>
        <taxon>Teleostei</taxon>
        <taxon>Protacanthopterygii</taxon>
        <taxon>Salmoniformes</taxon>
        <taxon>Salmonidae</taxon>
        <taxon>Salmoninae</taxon>
        <taxon>Hucho</taxon>
    </lineage>
</organism>
<proteinExistence type="predicted"/>
<name>A0A4W5NQU4_9TELE</name>
<keyword evidence="1" id="KW-0175">Coiled coil</keyword>
<reference evidence="2" key="3">
    <citation type="submission" date="2025-09" db="UniProtKB">
        <authorList>
            <consortium name="Ensembl"/>
        </authorList>
    </citation>
    <scope>IDENTIFICATION</scope>
</reference>
<dbReference type="Ensembl" id="ENSHHUT00000055259.1">
    <property type="protein sequence ID" value="ENSHHUP00000053392.1"/>
    <property type="gene ID" value="ENSHHUG00000032063.1"/>
</dbReference>
<evidence type="ECO:0000313" key="3">
    <source>
        <dbReference type="Proteomes" id="UP000314982"/>
    </source>
</evidence>
<sequence>MIQNFFLLPSQHASGFTVRQLQERLERLARGCVNWSAEANRCEESLTSNLHYCVFKEEITELRESFKDLKKKFNNLKFNYMKRNDKSRNLKAVKKQIQQIEMYNEKLQVRHILLAMTIQLKK</sequence>
<accession>A0A4W5NQU4</accession>